<name>A0A4Z1RLB4_9GAMM</name>
<evidence type="ECO:0000256" key="1">
    <source>
        <dbReference type="ARBA" id="ARBA00008416"/>
    </source>
</evidence>
<protein>
    <recommendedName>
        <fullName evidence="7">Quercetin 2,3-dioxygenase C-terminal cupin domain-containing protein</fullName>
    </recommendedName>
</protein>
<keyword evidence="6" id="KW-1185">Reference proteome</keyword>
<evidence type="ECO:0000313" key="5">
    <source>
        <dbReference type="EMBL" id="TKS54889.1"/>
    </source>
</evidence>
<dbReference type="InterPro" id="IPR014710">
    <property type="entry name" value="RmlC-like_jellyroll"/>
</dbReference>
<dbReference type="PANTHER" id="PTHR43212:SF3">
    <property type="entry name" value="QUERCETIN 2,3-DIOXYGENASE"/>
    <property type="match status" value="1"/>
</dbReference>
<accession>A0A4Z1RLB4</accession>
<dbReference type="Pfam" id="PF02678">
    <property type="entry name" value="Pirin"/>
    <property type="match status" value="1"/>
</dbReference>
<sequence>MATPPDPGASSFAEVPMPVLCPAQTRGRLQQAGIDSVHSFSSAGFVDRNRMGFGALRVLAEECIAAGTALPPQRRANMQVLTWVRCGVLAWSDGTASGEVPGGCVQLLDAGHGIEQVERNPSAEHPVDLVRLWLQPAVLNTAPRRLEGWFDGTARDGRWQTLAAGDGDAGDTTDGALPLRLDAQVSVARVRPGEGLAVGVRPGRRVWLQVLYGDVEIGEQALEAGDALAWDREDDPHATIIASQQPAELLRVELPG</sequence>
<dbReference type="InterPro" id="IPR003829">
    <property type="entry name" value="Pirin_N_dom"/>
</dbReference>
<dbReference type="Proteomes" id="UP000298681">
    <property type="component" value="Unassembled WGS sequence"/>
</dbReference>
<dbReference type="AlphaFoldDB" id="A0A4Z1RLB4"/>
<evidence type="ECO:0000259" key="4">
    <source>
        <dbReference type="Pfam" id="PF17954"/>
    </source>
</evidence>
<gene>
    <name evidence="5" type="ORF">E4582_09025</name>
</gene>
<dbReference type="InterPro" id="IPR011051">
    <property type="entry name" value="RmlC_Cupin_sf"/>
</dbReference>
<dbReference type="SUPFAM" id="SSF51182">
    <property type="entry name" value="RmlC-like cupins"/>
    <property type="match status" value="1"/>
</dbReference>
<dbReference type="EMBL" id="SPUH01000001">
    <property type="protein sequence ID" value="TKS54889.1"/>
    <property type="molecule type" value="Genomic_DNA"/>
</dbReference>
<feature type="domain" description="Quercetin 2,3-dioxygenase C-terminal cupin" evidence="4">
    <location>
        <begin position="171"/>
        <end position="254"/>
    </location>
</feature>
<evidence type="ECO:0000259" key="3">
    <source>
        <dbReference type="Pfam" id="PF02678"/>
    </source>
</evidence>
<dbReference type="Gene3D" id="2.60.120.10">
    <property type="entry name" value="Jelly Rolls"/>
    <property type="match status" value="2"/>
</dbReference>
<dbReference type="InterPro" id="IPR041602">
    <property type="entry name" value="Quercetinase_C"/>
</dbReference>
<evidence type="ECO:0008006" key="7">
    <source>
        <dbReference type="Google" id="ProtNLM"/>
    </source>
</evidence>
<evidence type="ECO:0000256" key="2">
    <source>
        <dbReference type="RuleBase" id="RU003457"/>
    </source>
</evidence>
<evidence type="ECO:0000313" key="6">
    <source>
        <dbReference type="Proteomes" id="UP000298681"/>
    </source>
</evidence>
<reference evidence="5 6" key="1">
    <citation type="submission" date="2019-01" db="EMBL/GenBank/DDBJ databases">
        <authorList>
            <person name="Zhang S."/>
        </authorList>
    </citation>
    <scope>NUCLEOTIDE SEQUENCE [LARGE SCALE GENOMIC DNA]</scope>
    <source>
        <strain evidence="5 6">1626</strain>
    </source>
</reference>
<dbReference type="PANTHER" id="PTHR43212">
    <property type="entry name" value="QUERCETIN 2,3-DIOXYGENASE"/>
    <property type="match status" value="1"/>
</dbReference>
<dbReference type="InterPro" id="IPR012093">
    <property type="entry name" value="Pirin"/>
</dbReference>
<comment type="similarity">
    <text evidence="1 2">Belongs to the pirin family.</text>
</comment>
<comment type="caution">
    <text evidence="5">The sequence shown here is derived from an EMBL/GenBank/DDBJ whole genome shotgun (WGS) entry which is preliminary data.</text>
</comment>
<organism evidence="5 6">
    <name type="scientific">Luteimonas yindakuii</name>
    <dbReference type="NCBI Taxonomy" id="2565782"/>
    <lineage>
        <taxon>Bacteria</taxon>
        <taxon>Pseudomonadati</taxon>
        <taxon>Pseudomonadota</taxon>
        <taxon>Gammaproteobacteria</taxon>
        <taxon>Lysobacterales</taxon>
        <taxon>Lysobacteraceae</taxon>
        <taxon>Luteimonas</taxon>
    </lineage>
</organism>
<dbReference type="Pfam" id="PF17954">
    <property type="entry name" value="Pirin_C_2"/>
    <property type="match status" value="1"/>
</dbReference>
<proteinExistence type="inferred from homology"/>
<feature type="domain" description="Pirin N-terminal" evidence="3">
    <location>
        <begin position="27"/>
        <end position="134"/>
    </location>
</feature>